<dbReference type="Proteomes" id="UP000220034">
    <property type="component" value="Unassembled WGS sequence"/>
</dbReference>
<dbReference type="PRINTS" id="PR00081">
    <property type="entry name" value="GDHRDH"/>
</dbReference>
<dbReference type="AlphaFoldDB" id="A0A2C9CVG5"/>
<keyword evidence="2" id="KW-0560">Oxidoreductase</keyword>
<dbReference type="EMBL" id="OCTN01000007">
    <property type="protein sequence ID" value="SOH95115.1"/>
    <property type="molecule type" value="Genomic_DNA"/>
</dbReference>
<dbReference type="CDD" id="cd05233">
    <property type="entry name" value="SDR_c"/>
    <property type="match status" value="1"/>
</dbReference>
<comment type="similarity">
    <text evidence="1">Belongs to the short-chain dehydrogenases/reductases (SDR) family.</text>
</comment>
<sequence length="248" mass="25189">MTSILITGASAGIGAEIARRAAADGHDIGLNYRSDTAGAQAVADEIRAFGRKVVLLKGDISDAQQVAQVFADHIAALGVPDAVVNNAGIVPPRGRALAVSTPEEIALVINVNVTGAIYVAREAVRAMSLARGGSGGVLVNISSVAARTGSAGEYVDYAATKAAIDTLTLGLAHEHARDGVRVVGIRPGLIETGIHAKGGEPGRPERIAPAIPMGRVGQVGEIADAALFLISDKASYITGTMLDISGGR</sequence>
<dbReference type="SUPFAM" id="SSF51735">
    <property type="entry name" value="NAD(P)-binding Rossmann-fold domains"/>
    <property type="match status" value="1"/>
</dbReference>
<evidence type="ECO:0000313" key="3">
    <source>
        <dbReference type="EMBL" id="SOH95115.1"/>
    </source>
</evidence>
<keyword evidence="4" id="KW-1185">Reference proteome</keyword>
<evidence type="ECO:0000256" key="2">
    <source>
        <dbReference type="ARBA" id="ARBA00023002"/>
    </source>
</evidence>
<dbReference type="OrthoDB" id="20590at2"/>
<gene>
    <name evidence="3" type="ORF">SAMN06273572_107136</name>
</gene>
<name>A0A2C9CVG5_9RHOB</name>
<reference evidence="4" key="1">
    <citation type="submission" date="2017-09" db="EMBL/GenBank/DDBJ databases">
        <authorList>
            <person name="Varghese N."/>
            <person name="Submissions S."/>
        </authorList>
    </citation>
    <scope>NUCLEOTIDE SEQUENCE [LARGE SCALE GENOMIC DNA]</scope>
    <source>
        <strain evidence="4">C7</strain>
    </source>
</reference>
<protein>
    <submittedName>
        <fullName evidence="3">Glucose 1-dehydrogenase</fullName>
    </submittedName>
</protein>
<dbReference type="Gene3D" id="3.40.50.720">
    <property type="entry name" value="NAD(P)-binding Rossmann-like Domain"/>
    <property type="match status" value="1"/>
</dbReference>
<accession>A0A2C9CVG5</accession>
<dbReference type="PANTHER" id="PTHR43639">
    <property type="entry name" value="OXIDOREDUCTASE, SHORT-CHAIN DEHYDROGENASE/REDUCTASE FAMILY (AFU_ORTHOLOGUE AFUA_5G02870)"/>
    <property type="match status" value="1"/>
</dbReference>
<dbReference type="RefSeq" id="WP_097931312.1">
    <property type="nucleotide sequence ID" value="NZ_OCTN01000007.1"/>
</dbReference>
<dbReference type="PROSITE" id="PS00061">
    <property type="entry name" value="ADH_SHORT"/>
    <property type="match status" value="1"/>
</dbReference>
<dbReference type="InterPro" id="IPR036291">
    <property type="entry name" value="NAD(P)-bd_dom_sf"/>
</dbReference>
<organism evidence="3 4">
    <name type="scientific">Pontivivens marinum</name>
    <dbReference type="NCBI Taxonomy" id="1690039"/>
    <lineage>
        <taxon>Bacteria</taxon>
        <taxon>Pseudomonadati</taxon>
        <taxon>Pseudomonadota</taxon>
        <taxon>Alphaproteobacteria</taxon>
        <taxon>Rhodobacterales</taxon>
        <taxon>Paracoccaceae</taxon>
        <taxon>Pontivivens</taxon>
    </lineage>
</organism>
<proteinExistence type="inferred from homology"/>
<dbReference type="PRINTS" id="PR00080">
    <property type="entry name" value="SDRFAMILY"/>
</dbReference>
<evidence type="ECO:0000313" key="4">
    <source>
        <dbReference type="Proteomes" id="UP000220034"/>
    </source>
</evidence>
<dbReference type="InterPro" id="IPR002347">
    <property type="entry name" value="SDR_fam"/>
</dbReference>
<dbReference type="Pfam" id="PF13561">
    <property type="entry name" value="adh_short_C2"/>
    <property type="match status" value="1"/>
</dbReference>
<evidence type="ECO:0000256" key="1">
    <source>
        <dbReference type="ARBA" id="ARBA00006484"/>
    </source>
</evidence>
<dbReference type="GO" id="GO:0016491">
    <property type="term" value="F:oxidoreductase activity"/>
    <property type="evidence" value="ECO:0007669"/>
    <property type="project" value="UniProtKB-KW"/>
</dbReference>
<dbReference type="FunFam" id="3.40.50.720:FF:000173">
    <property type="entry name" value="3-oxoacyl-[acyl-carrier protein] reductase"/>
    <property type="match status" value="1"/>
</dbReference>
<dbReference type="PANTHER" id="PTHR43639:SF1">
    <property type="entry name" value="SHORT-CHAIN DEHYDROGENASE_REDUCTASE FAMILY PROTEIN"/>
    <property type="match status" value="1"/>
</dbReference>
<dbReference type="InterPro" id="IPR020904">
    <property type="entry name" value="Sc_DH/Rdtase_CS"/>
</dbReference>